<evidence type="ECO:0000313" key="2">
    <source>
        <dbReference type="Proteomes" id="UP000257144"/>
    </source>
</evidence>
<evidence type="ECO:0000313" key="1">
    <source>
        <dbReference type="EMBL" id="RDU36716.1"/>
    </source>
</evidence>
<dbReference type="RefSeq" id="WP_115452188.1">
    <property type="nucleotide sequence ID" value="NZ_QNQT01000004.1"/>
</dbReference>
<dbReference type="Proteomes" id="UP000257144">
    <property type="component" value="Unassembled WGS sequence"/>
</dbReference>
<dbReference type="SUPFAM" id="SSF53756">
    <property type="entry name" value="UDP-Glycosyltransferase/glycogen phosphorylase"/>
    <property type="match status" value="1"/>
</dbReference>
<comment type="caution">
    <text evidence="1">The sequence shown here is derived from an EMBL/GenBank/DDBJ whole genome shotgun (WGS) entry which is preliminary data.</text>
</comment>
<sequence length="412" mass="47446">MDNDYVSGERLRKNLSIRKEHFRQRRISLNSGVRQFIFKKLKSIVENNPGKLIVLFPSLLDWNIPLFQRPQHIALNFAGEGVLYLYGTFNQYDTVDSIEEVVPGCFLVNMREPEIEEEILSYFAKQQNRVIVHMYSGDMIRDYGFVRTCLEMGFDILYEYIDELSPSISGIPIPRLILERHLAILENKSCYVVATADKLYNDILDKRPPVRCALVSNGVDYEHFHAVSGNSSPAVLVDGLHLGKKPVIGYFGALANWVDYPLLEKLAFSRKDWQIVLLGLDYDGSINKSRLLSRPNVHYLGPVRYKELPAYARHFNVSIIPFLVNEVTISTSPIKLFEYMAAGKPIVSTNLPECRKYDVVMIAEDHKRFLEKVEAALEMGKDEKLTHRLKEEARKHTWREKAKSILHLLNTQ</sequence>
<protein>
    <submittedName>
        <fullName evidence="1">Glycosyltransferase family 1 protein</fullName>
    </submittedName>
</protein>
<dbReference type="OrthoDB" id="9816564at2"/>
<name>A0A3D8GRL2_9BACI</name>
<keyword evidence="2" id="KW-1185">Reference proteome</keyword>
<dbReference type="Gene3D" id="3.40.50.2000">
    <property type="entry name" value="Glycogen Phosphorylase B"/>
    <property type="match status" value="1"/>
</dbReference>
<keyword evidence="1" id="KW-0808">Transferase</keyword>
<dbReference type="EMBL" id="QNQT01000004">
    <property type="protein sequence ID" value="RDU36716.1"/>
    <property type="molecule type" value="Genomic_DNA"/>
</dbReference>
<dbReference type="GO" id="GO:0016740">
    <property type="term" value="F:transferase activity"/>
    <property type="evidence" value="ECO:0007669"/>
    <property type="project" value="UniProtKB-KW"/>
</dbReference>
<organism evidence="1 2">
    <name type="scientific">Neobacillus piezotolerans</name>
    <dbReference type="NCBI Taxonomy" id="2259171"/>
    <lineage>
        <taxon>Bacteria</taxon>
        <taxon>Bacillati</taxon>
        <taxon>Bacillota</taxon>
        <taxon>Bacilli</taxon>
        <taxon>Bacillales</taxon>
        <taxon>Bacillaceae</taxon>
        <taxon>Neobacillus</taxon>
    </lineage>
</organism>
<gene>
    <name evidence="1" type="ORF">DRW41_11715</name>
</gene>
<dbReference type="Pfam" id="PF13692">
    <property type="entry name" value="Glyco_trans_1_4"/>
    <property type="match status" value="1"/>
</dbReference>
<accession>A0A3D8GRL2</accession>
<dbReference type="AlphaFoldDB" id="A0A3D8GRL2"/>
<proteinExistence type="predicted"/>
<reference evidence="1 2" key="1">
    <citation type="submission" date="2018-07" db="EMBL/GenBank/DDBJ databases">
        <title>Bacillus sp. YLB-04 draft genome sequence.</title>
        <authorList>
            <person name="Yu L."/>
            <person name="Tang X."/>
        </authorList>
    </citation>
    <scope>NUCLEOTIDE SEQUENCE [LARGE SCALE GENOMIC DNA]</scope>
    <source>
        <strain evidence="1 2">YLB-04</strain>
    </source>
</reference>